<evidence type="ECO:0000313" key="4">
    <source>
        <dbReference type="EMBL" id="GAG60217.1"/>
    </source>
</evidence>
<feature type="domain" description="KaiC" evidence="3">
    <location>
        <begin position="20"/>
        <end position="264"/>
    </location>
</feature>
<keyword evidence="1" id="KW-0547">Nucleotide-binding</keyword>
<reference evidence="4" key="1">
    <citation type="journal article" date="2014" name="Front. Microbiol.">
        <title>High frequency of phylogenetically diverse reductive dehalogenase-homologous genes in deep subseafloor sedimentary metagenomes.</title>
        <authorList>
            <person name="Kawai M."/>
            <person name="Futagami T."/>
            <person name="Toyoda A."/>
            <person name="Takaki Y."/>
            <person name="Nishi S."/>
            <person name="Hori S."/>
            <person name="Arai W."/>
            <person name="Tsubouchi T."/>
            <person name="Morono Y."/>
            <person name="Uchiyama I."/>
            <person name="Ito T."/>
            <person name="Fujiyama A."/>
            <person name="Inagaki F."/>
            <person name="Takami H."/>
        </authorList>
    </citation>
    <scope>NUCLEOTIDE SEQUENCE</scope>
    <source>
        <strain evidence="4">Expedition CK06-06</strain>
    </source>
</reference>
<comment type="caution">
    <text evidence="4">The sequence shown here is derived from an EMBL/GenBank/DDBJ whole genome shotgun (WGS) entry which is preliminary data.</text>
</comment>
<dbReference type="PANTHER" id="PTHR43637">
    <property type="entry name" value="UPF0273 PROTEIN TM_0370"/>
    <property type="match status" value="1"/>
</dbReference>
<accession>X0ZQ63</accession>
<dbReference type="InterPro" id="IPR027417">
    <property type="entry name" value="P-loop_NTPase"/>
</dbReference>
<dbReference type="GO" id="GO:0005524">
    <property type="term" value="F:ATP binding"/>
    <property type="evidence" value="ECO:0007669"/>
    <property type="project" value="UniProtKB-KW"/>
</dbReference>
<evidence type="ECO:0000256" key="1">
    <source>
        <dbReference type="ARBA" id="ARBA00022741"/>
    </source>
</evidence>
<dbReference type="PROSITE" id="PS51146">
    <property type="entry name" value="KAIC"/>
    <property type="match status" value="1"/>
</dbReference>
<gene>
    <name evidence="4" type="ORF">S01H4_09946</name>
</gene>
<dbReference type="PRINTS" id="PR01874">
    <property type="entry name" value="DNAREPAIRADA"/>
</dbReference>
<keyword evidence="2" id="KW-0067">ATP-binding</keyword>
<dbReference type="InterPro" id="IPR014774">
    <property type="entry name" value="KaiC-like_dom"/>
</dbReference>
<dbReference type="InterPro" id="IPR010624">
    <property type="entry name" value="KaiC_dom"/>
</dbReference>
<evidence type="ECO:0000256" key="2">
    <source>
        <dbReference type="ARBA" id="ARBA00022840"/>
    </source>
</evidence>
<sequence length="264" mass="29672">MEKLAKGRERRKKGIKGRPEWVKTGIPGFDDLIEHGGIPQGSNILVSGGPGTGKTIFCLQTLYNAARKGHKCLYITFEESPEKLKKHMRQFGWKIDSVVNNDLLVVRRMDAFRIARSVEALLAKAAGQLPMGMEGMPKVIPDGSDPYMIAMDSVSALESAFTGKPESYRIYIEQLFRLFEKTGAMTFLITETEEVPKRYSRTGVEEFLADGVLVFYYGKVRDIRTRAVEILKLRGAKHVNKIVPLNITEKGLEVFPGERVFEAE</sequence>
<dbReference type="PANTHER" id="PTHR43637:SF1">
    <property type="entry name" value="UPF0273 PROTEIN TM_0370"/>
    <property type="match status" value="1"/>
</dbReference>
<protein>
    <recommendedName>
        <fullName evidence="3">KaiC domain-containing protein</fullName>
    </recommendedName>
</protein>
<organism evidence="4">
    <name type="scientific">marine sediment metagenome</name>
    <dbReference type="NCBI Taxonomy" id="412755"/>
    <lineage>
        <taxon>unclassified sequences</taxon>
        <taxon>metagenomes</taxon>
        <taxon>ecological metagenomes</taxon>
    </lineage>
</organism>
<dbReference type="Gene3D" id="3.40.50.300">
    <property type="entry name" value="P-loop containing nucleotide triphosphate hydrolases"/>
    <property type="match status" value="1"/>
</dbReference>
<name>X0ZQ63_9ZZZZ</name>
<dbReference type="EMBL" id="BART01003704">
    <property type="protein sequence ID" value="GAG60217.1"/>
    <property type="molecule type" value="Genomic_DNA"/>
</dbReference>
<dbReference type="Pfam" id="PF06745">
    <property type="entry name" value="ATPase"/>
    <property type="match status" value="1"/>
</dbReference>
<dbReference type="SUPFAM" id="SSF52540">
    <property type="entry name" value="P-loop containing nucleoside triphosphate hydrolases"/>
    <property type="match status" value="1"/>
</dbReference>
<dbReference type="AlphaFoldDB" id="X0ZQ63"/>
<proteinExistence type="predicted"/>
<evidence type="ECO:0000259" key="3">
    <source>
        <dbReference type="PROSITE" id="PS51146"/>
    </source>
</evidence>